<sequence length="37" mass="4176">MTKKSITLEIKSVATTGNCEKKDDVTFCHEEISCNDR</sequence>
<name>A0ABN0IQ90_9STRE</name>
<dbReference type="EMBL" id="ALYM01000005">
    <property type="protein sequence ID" value="EMG25037.1"/>
    <property type="molecule type" value="Genomic_DNA"/>
</dbReference>
<gene>
    <name evidence="1" type="ORF">SPJ1_1485</name>
</gene>
<proteinExistence type="predicted"/>
<evidence type="ECO:0008006" key="3">
    <source>
        <dbReference type="Google" id="ProtNLM"/>
    </source>
</evidence>
<organism evidence="1 2">
    <name type="scientific">Streptococcus parauberis KRS-02083</name>
    <dbReference type="NCBI Taxonomy" id="1207545"/>
    <lineage>
        <taxon>Bacteria</taxon>
        <taxon>Bacillati</taxon>
        <taxon>Bacillota</taxon>
        <taxon>Bacilli</taxon>
        <taxon>Lactobacillales</taxon>
        <taxon>Streptococcaceae</taxon>
        <taxon>Streptococcus</taxon>
    </lineage>
</organism>
<evidence type="ECO:0000313" key="1">
    <source>
        <dbReference type="EMBL" id="EMG25037.1"/>
    </source>
</evidence>
<protein>
    <recommendedName>
        <fullName evidence="3">Lantibiotic</fullName>
    </recommendedName>
</protein>
<evidence type="ECO:0000313" key="2">
    <source>
        <dbReference type="Proteomes" id="UP000011769"/>
    </source>
</evidence>
<reference evidence="1 2" key="1">
    <citation type="journal article" date="2013" name="PLoS ONE">
        <title>Comparative Genomic Characterization of Three Streptococcus parauberis Strains in Fish Pathogen, as Assessed by Wide-Genome Analyses.</title>
        <authorList>
            <person name="Nho S.W."/>
            <person name="Hikima J."/>
            <person name="Park S.B."/>
            <person name="Jang H.B."/>
            <person name="Cha I.S."/>
            <person name="Yasuike M."/>
            <person name="Nakamura Y."/>
            <person name="Fujiwara A."/>
            <person name="Sano M."/>
            <person name="Kanai K."/>
            <person name="Kondo H."/>
            <person name="Hirono I."/>
            <person name="Takeyama H."/>
            <person name="Aoki T."/>
            <person name="Jung T.S."/>
        </authorList>
    </citation>
    <scope>NUCLEOTIDE SEQUENCE [LARGE SCALE GENOMIC DNA]</scope>
    <source>
        <strain evidence="1 2">KRS-02083</strain>
    </source>
</reference>
<keyword evidence="2" id="KW-1185">Reference proteome</keyword>
<accession>A0ABN0IQ90</accession>
<dbReference type="Proteomes" id="UP000011769">
    <property type="component" value="Unassembled WGS sequence"/>
</dbReference>
<comment type="caution">
    <text evidence="1">The sequence shown here is derived from an EMBL/GenBank/DDBJ whole genome shotgun (WGS) entry which is preliminary data.</text>
</comment>